<feature type="region of interest" description="Disordered" evidence="1">
    <location>
        <begin position="267"/>
        <end position="305"/>
    </location>
</feature>
<dbReference type="Proteomes" id="UP001153555">
    <property type="component" value="Unassembled WGS sequence"/>
</dbReference>
<gene>
    <name evidence="3" type="ORF">SHERM_27851</name>
</gene>
<feature type="region of interest" description="Disordered" evidence="1">
    <location>
        <begin position="1"/>
        <end position="45"/>
    </location>
</feature>
<evidence type="ECO:0000313" key="3">
    <source>
        <dbReference type="EMBL" id="CAA0832576.1"/>
    </source>
</evidence>
<evidence type="ECO:0000259" key="2">
    <source>
        <dbReference type="Pfam" id="PF03732"/>
    </source>
</evidence>
<name>A0A9N7NDZ8_STRHE</name>
<feature type="compositionally biased region" description="Basic residues" evidence="1">
    <location>
        <begin position="8"/>
        <end position="22"/>
    </location>
</feature>
<feature type="non-terminal residue" evidence="3">
    <location>
        <position position="571"/>
    </location>
</feature>
<dbReference type="InterPro" id="IPR005162">
    <property type="entry name" value="Retrotrans_gag_dom"/>
</dbReference>
<feature type="compositionally biased region" description="Basic and acidic residues" evidence="1">
    <location>
        <begin position="296"/>
        <end position="305"/>
    </location>
</feature>
<feature type="domain" description="Retrotransposon gag" evidence="2">
    <location>
        <begin position="136"/>
        <end position="227"/>
    </location>
</feature>
<feature type="compositionally biased region" description="Basic and acidic residues" evidence="1">
    <location>
        <begin position="23"/>
        <end position="45"/>
    </location>
</feature>
<evidence type="ECO:0000313" key="4">
    <source>
        <dbReference type="Proteomes" id="UP001153555"/>
    </source>
</evidence>
<accession>A0A9N7NDZ8</accession>
<dbReference type="AlphaFoldDB" id="A0A9N7NDZ8"/>
<sequence>MTAESHSAHHHRVPSHPRHRSPLPREREDLHHQIERNRVSRHGSEELEALQKRLAELESRQRSQEEVPRHVSTSGNIVIEADSPLAPELTRDMLPAKIKIPQIGMYDGASDPDTHLGLYTSWMDLHGATDALRCRMFSLTLGPRAQKWYYTLPPHSIWRWQQLRSAFRTYFIGAQVCLIPKESITNIVQKDDETVKDYVSRFNDRIQNMEPCHPETLLVTAIAGLKPNSMFRWTLCQNKPATFQEFLVRAQQYIIAEESMSVPTFDFPDKHEKLDSEGKKKNKKNFGKNQYRGYSKRLEKTPESRAARDQYVNNMRTGYHTVYSVGEATIFEELKGKGIIPDPKPVRTSEDKLDKSRYCAYHKSPGHNTDECFDLLSSLLRLIGQPQLQKFRRSDTRRKGRPADISDDEDEDDRDNNLKRIRTNDKEVFTFSTLNDGECKKFKAHDVPISSQCIPRINANTKQLDTSRRKAKAYARQAQNAGKQVMNVDLRDVINKRNCPITFTIDDANMVAHPHSDPLVITTPIGGIPVHRILVDTGAYSRILMFHTFKKMGLDPADIRPCNDQIQGFNG</sequence>
<feature type="region of interest" description="Disordered" evidence="1">
    <location>
        <begin position="389"/>
        <end position="418"/>
    </location>
</feature>
<feature type="compositionally biased region" description="Acidic residues" evidence="1">
    <location>
        <begin position="405"/>
        <end position="414"/>
    </location>
</feature>
<organism evidence="3 4">
    <name type="scientific">Striga hermonthica</name>
    <name type="common">Purple witchweed</name>
    <name type="synonym">Buchnera hermonthica</name>
    <dbReference type="NCBI Taxonomy" id="68872"/>
    <lineage>
        <taxon>Eukaryota</taxon>
        <taxon>Viridiplantae</taxon>
        <taxon>Streptophyta</taxon>
        <taxon>Embryophyta</taxon>
        <taxon>Tracheophyta</taxon>
        <taxon>Spermatophyta</taxon>
        <taxon>Magnoliopsida</taxon>
        <taxon>eudicotyledons</taxon>
        <taxon>Gunneridae</taxon>
        <taxon>Pentapetalae</taxon>
        <taxon>asterids</taxon>
        <taxon>lamiids</taxon>
        <taxon>Lamiales</taxon>
        <taxon>Orobanchaceae</taxon>
        <taxon>Buchnereae</taxon>
        <taxon>Striga</taxon>
    </lineage>
</organism>
<comment type="caution">
    <text evidence="3">The sequence shown here is derived from an EMBL/GenBank/DDBJ whole genome shotgun (WGS) entry which is preliminary data.</text>
</comment>
<dbReference type="Pfam" id="PF03732">
    <property type="entry name" value="Retrotrans_gag"/>
    <property type="match status" value="1"/>
</dbReference>
<keyword evidence="4" id="KW-1185">Reference proteome</keyword>
<dbReference type="PANTHER" id="PTHR33223">
    <property type="entry name" value="CCHC-TYPE DOMAIN-CONTAINING PROTEIN"/>
    <property type="match status" value="1"/>
</dbReference>
<dbReference type="OrthoDB" id="1434155at2759"/>
<protein>
    <recommendedName>
        <fullName evidence="2">Retrotransposon gag domain-containing protein</fullName>
    </recommendedName>
</protein>
<evidence type="ECO:0000256" key="1">
    <source>
        <dbReference type="SAM" id="MobiDB-lite"/>
    </source>
</evidence>
<feature type="non-terminal residue" evidence="3">
    <location>
        <position position="1"/>
    </location>
</feature>
<dbReference type="EMBL" id="CACSLK010027834">
    <property type="protein sequence ID" value="CAA0832576.1"/>
    <property type="molecule type" value="Genomic_DNA"/>
</dbReference>
<reference evidence="3" key="1">
    <citation type="submission" date="2019-12" db="EMBL/GenBank/DDBJ databases">
        <authorList>
            <person name="Scholes J."/>
        </authorList>
    </citation>
    <scope>NUCLEOTIDE SEQUENCE</scope>
</reference>
<feature type="compositionally biased region" description="Basic and acidic residues" evidence="1">
    <location>
        <begin position="267"/>
        <end position="279"/>
    </location>
</feature>
<proteinExistence type="predicted"/>
<dbReference type="PANTHER" id="PTHR33223:SF10">
    <property type="entry name" value="AMINOTRANSFERASE-LIKE PLANT MOBILE DOMAIN-CONTAINING PROTEIN"/>
    <property type="match status" value="1"/>
</dbReference>